<reference evidence="1 2" key="1">
    <citation type="submission" date="2015-01" db="EMBL/GenBank/DDBJ databases">
        <title>The Genome Sequence of Exophiala xenobiotica CBS118157.</title>
        <authorList>
            <consortium name="The Broad Institute Genomics Platform"/>
            <person name="Cuomo C."/>
            <person name="de Hoog S."/>
            <person name="Gorbushina A."/>
            <person name="Stielow B."/>
            <person name="Teixiera M."/>
            <person name="Abouelleil A."/>
            <person name="Chapman S.B."/>
            <person name="Priest M."/>
            <person name="Young S.K."/>
            <person name="Wortman J."/>
            <person name="Nusbaum C."/>
            <person name="Birren B."/>
        </authorList>
    </citation>
    <scope>NUCLEOTIDE SEQUENCE [LARGE SCALE GENOMIC DNA]</scope>
    <source>
        <strain evidence="1 2">CBS 118157</strain>
    </source>
</reference>
<evidence type="ECO:0000313" key="1">
    <source>
        <dbReference type="EMBL" id="KIW50183.1"/>
    </source>
</evidence>
<gene>
    <name evidence="1" type="ORF">PV05_11796</name>
</gene>
<dbReference type="RefSeq" id="XP_013310767.1">
    <property type="nucleotide sequence ID" value="XM_013455313.1"/>
</dbReference>
<sequence>MTFPMNFNDEMLRDEGHQWTDYLTEATQHPTPREVIREFATGLYELPDWLKSLGGELDDTNYDKMQGLFRTHSRPTFILT</sequence>
<dbReference type="AlphaFoldDB" id="A0A0D2E3Z1"/>
<protein>
    <submittedName>
        <fullName evidence="1">Uncharacterized protein</fullName>
    </submittedName>
</protein>
<keyword evidence="2" id="KW-1185">Reference proteome</keyword>
<dbReference type="EMBL" id="KN847323">
    <property type="protein sequence ID" value="KIW50183.1"/>
    <property type="molecule type" value="Genomic_DNA"/>
</dbReference>
<dbReference type="HOGENOM" id="CLU_2589781_0_0_1"/>
<name>A0A0D2E3Z1_9EURO</name>
<proteinExistence type="predicted"/>
<evidence type="ECO:0000313" key="2">
    <source>
        <dbReference type="Proteomes" id="UP000054342"/>
    </source>
</evidence>
<dbReference type="Proteomes" id="UP000054342">
    <property type="component" value="Unassembled WGS sequence"/>
</dbReference>
<accession>A0A0D2E3Z1</accession>
<dbReference type="GeneID" id="25333704"/>
<organism evidence="1 2">
    <name type="scientific">Exophiala xenobiotica</name>
    <dbReference type="NCBI Taxonomy" id="348802"/>
    <lineage>
        <taxon>Eukaryota</taxon>
        <taxon>Fungi</taxon>
        <taxon>Dikarya</taxon>
        <taxon>Ascomycota</taxon>
        <taxon>Pezizomycotina</taxon>
        <taxon>Eurotiomycetes</taxon>
        <taxon>Chaetothyriomycetidae</taxon>
        <taxon>Chaetothyriales</taxon>
        <taxon>Herpotrichiellaceae</taxon>
        <taxon>Exophiala</taxon>
    </lineage>
</organism>